<evidence type="ECO:0000256" key="1">
    <source>
        <dbReference type="ARBA" id="ARBA00022691"/>
    </source>
</evidence>
<dbReference type="Proteomes" id="UP000190286">
    <property type="component" value="Unassembled WGS sequence"/>
</dbReference>
<dbReference type="GO" id="GO:0046872">
    <property type="term" value="F:metal ion binding"/>
    <property type="evidence" value="ECO:0007669"/>
    <property type="project" value="UniProtKB-KW"/>
</dbReference>
<dbReference type="GO" id="GO:0003824">
    <property type="term" value="F:catalytic activity"/>
    <property type="evidence" value="ECO:0007669"/>
    <property type="project" value="InterPro"/>
</dbReference>
<dbReference type="PROSITE" id="PS51918">
    <property type="entry name" value="RADICAL_SAM"/>
    <property type="match status" value="1"/>
</dbReference>
<dbReference type="GO" id="GO:0006783">
    <property type="term" value="P:heme biosynthetic process"/>
    <property type="evidence" value="ECO:0007669"/>
    <property type="project" value="TreeGrafter"/>
</dbReference>
<dbReference type="Pfam" id="PF13186">
    <property type="entry name" value="SPASM"/>
    <property type="match status" value="1"/>
</dbReference>
<gene>
    <name evidence="6" type="ORF">SAMN02745178_00250</name>
</gene>
<proteinExistence type="predicted"/>
<sequence length="477" mass="52665">MLLTNKIYEGNLFMRYSKHLTYAERMFLRARLNRVRHITLDPDGPGVVRIHLVPCHKPDRETPFTAILNGQDILPLNVSWAILLTNFIEALKPYTGKEIRPEEWSAINAQAVAATRKIYRKTEYAQIESDLKTLVDCLCTIARGGEPPLSIEPVSLADYAPRMAAPHRMDLMVSSMVKDGAWHCNQKCLHCYAANQPLSAVPELDTDQWLAVIEKCRNAGIPQLTFTGGEPTLRHDLVKLVQAAQWFVTRLNTNGRMLTSMMCKDLHAASLDAVQITFYSADADIHNALVGVDGYTDTVNGIKNALAADLNVSLNTPLCSLNRDYLSVVRFAHELGVRYLTCSGLIPAGNAESDASRAVRLTPAELEDVLRPAMEYAAANGMEINFTSPGWLPEETLRTLGFTQIPSCGACLSNMAVAPDGTVLPCQSWLTGKGLGNMLRTPWPRIWHSGACRAIRGESAKMERRCQLGATPMQEGC</sequence>
<dbReference type="STRING" id="745368.SAMN02745178_00250"/>
<dbReference type="CDD" id="cd21109">
    <property type="entry name" value="SPASM"/>
    <property type="match status" value="1"/>
</dbReference>
<dbReference type="AlphaFoldDB" id="A0A1T4W9T7"/>
<keyword evidence="1" id="KW-0949">S-adenosyl-L-methionine</keyword>
<keyword evidence="4" id="KW-0411">Iron-sulfur</keyword>
<name>A0A1T4W9T7_9FIRM</name>
<dbReference type="GO" id="GO:0051536">
    <property type="term" value="F:iron-sulfur cluster binding"/>
    <property type="evidence" value="ECO:0007669"/>
    <property type="project" value="UniProtKB-KW"/>
</dbReference>
<evidence type="ECO:0000256" key="2">
    <source>
        <dbReference type="ARBA" id="ARBA00022723"/>
    </source>
</evidence>
<dbReference type="InterPro" id="IPR007197">
    <property type="entry name" value="rSAM"/>
</dbReference>
<dbReference type="InterPro" id="IPR058240">
    <property type="entry name" value="rSAM_sf"/>
</dbReference>
<dbReference type="SUPFAM" id="SSF102114">
    <property type="entry name" value="Radical SAM enzymes"/>
    <property type="match status" value="1"/>
</dbReference>
<dbReference type="SFLD" id="SFLDG01067">
    <property type="entry name" value="SPASM/twitch_domain_containing"/>
    <property type="match status" value="1"/>
</dbReference>
<dbReference type="PANTHER" id="PTHR11228:SF7">
    <property type="entry name" value="PQQA PEPTIDE CYCLASE"/>
    <property type="match status" value="1"/>
</dbReference>
<keyword evidence="2" id="KW-0479">Metal-binding</keyword>
<evidence type="ECO:0000313" key="6">
    <source>
        <dbReference type="EMBL" id="SKA74033.1"/>
    </source>
</evidence>
<dbReference type="PANTHER" id="PTHR11228">
    <property type="entry name" value="RADICAL SAM DOMAIN PROTEIN"/>
    <property type="match status" value="1"/>
</dbReference>
<dbReference type="EMBL" id="FUYF01000001">
    <property type="protein sequence ID" value="SKA74033.1"/>
    <property type="molecule type" value="Genomic_DNA"/>
</dbReference>
<evidence type="ECO:0000259" key="5">
    <source>
        <dbReference type="PROSITE" id="PS51918"/>
    </source>
</evidence>
<reference evidence="6 7" key="1">
    <citation type="submission" date="2017-02" db="EMBL/GenBank/DDBJ databases">
        <authorList>
            <person name="Peterson S.W."/>
        </authorList>
    </citation>
    <scope>NUCLEOTIDE SEQUENCE [LARGE SCALE GENOMIC DNA]</scope>
    <source>
        <strain evidence="6 7">ATCC 27749</strain>
    </source>
</reference>
<evidence type="ECO:0000256" key="3">
    <source>
        <dbReference type="ARBA" id="ARBA00023004"/>
    </source>
</evidence>
<dbReference type="Pfam" id="PF04055">
    <property type="entry name" value="Radical_SAM"/>
    <property type="match status" value="1"/>
</dbReference>
<dbReference type="CDD" id="cd01335">
    <property type="entry name" value="Radical_SAM"/>
    <property type="match status" value="1"/>
</dbReference>
<dbReference type="SFLD" id="SFLDG01386">
    <property type="entry name" value="main_SPASM_domain-containing"/>
    <property type="match status" value="1"/>
</dbReference>
<accession>A0A1T4W9T7</accession>
<dbReference type="InterPro" id="IPR013785">
    <property type="entry name" value="Aldolase_TIM"/>
</dbReference>
<dbReference type="Gene3D" id="3.20.20.70">
    <property type="entry name" value="Aldolase class I"/>
    <property type="match status" value="1"/>
</dbReference>
<keyword evidence="3" id="KW-0408">Iron</keyword>
<keyword evidence="7" id="KW-1185">Reference proteome</keyword>
<feature type="domain" description="Radical SAM core" evidence="5">
    <location>
        <begin position="165"/>
        <end position="379"/>
    </location>
</feature>
<dbReference type="SFLD" id="SFLDS00029">
    <property type="entry name" value="Radical_SAM"/>
    <property type="match status" value="1"/>
</dbReference>
<organism evidence="6 7">
    <name type="scientific">Gemmiger formicilis</name>
    <dbReference type="NCBI Taxonomy" id="745368"/>
    <lineage>
        <taxon>Bacteria</taxon>
        <taxon>Bacillati</taxon>
        <taxon>Bacillota</taxon>
        <taxon>Clostridia</taxon>
        <taxon>Eubacteriales</taxon>
        <taxon>Gemmiger</taxon>
    </lineage>
</organism>
<evidence type="ECO:0000313" key="7">
    <source>
        <dbReference type="Proteomes" id="UP000190286"/>
    </source>
</evidence>
<dbReference type="InterPro" id="IPR050377">
    <property type="entry name" value="Radical_SAM_PqqE_MftC-like"/>
</dbReference>
<evidence type="ECO:0000256" key="4">
    <source>
        <dbReference type="ARBA" id="ARBA00023014"/>
    </source>
</evidence>
<protein>
    <submittedName>
        <fullName evidence="6">Radical SAM superfamily enzyme, MoaA/NifB/PqqE/SkfB family</fullName>
    </submittedName>
</protein>
<dbReference type="InterPro" id="IPR023885">
    <property type="entry name" value="4Fe4S-binding_SPASM_dom"/>
</dbReference>